<comment type="pathway">
    <text evidence="2 9">Amino-acid biosynthesis; L-tryptophan biosynthesis; L-tryptophan from chorismate: step 3/5.</text>
</comment>
<dbReference type="InterPro" id="IPR013785">
    <property type="entry name" value="Aldolase_TIM"/>
</dbReference>
<keyword evidence="5 9" id="KW-0028">Amino-acid biosynthesis</keyword>
<dbReference type="InterPro" id="IPR001240">
    <property type="entry name" value="PRAI_dom"/>
</dbReference>
<keyword evidence="12" id="KW-1185">Reference proteome</keyword>
<dbReference type="UniPathway" id="UPA00035">
    <property type="reaction ID" value="UER00042"/>
</dbReference>
<evidence type="ECO:0000256" key="5">
    <source>
        <dbReference type="ARBA" id="ARBA00022605"/>
    </source>
</evidence>
<dbReference type="EC" id="5.3.1.24" evidence="3 9"/>
<keyword evidence="6 9" id="KW-0822">Tryptophan biosynthesis</keyword>
<evidence type="ECO:0000256" key="1">
    <source>
        <dbReference type="ARBA" id="ARBA00001164"/>
    </source>
</evidence>
<evidence type="ECO:0000256" key="4">
    <source>
        <dbReference type="ARBA" id="ARBA00022272"/>
    </source>
</evidence>
<keyword evidence="8 9" id="KW-0413">Isomerase</keyword>
<evidence type="ECO:0000313" key="12">
    <source>
        <dbReference type="Proteomes" id="UP000014975"/>
    </source>
</evidence>
<protein>
    <recommendedName>
        <fullName evidence="4 9">N-(5'-phosphoribosyl)anthranilate isomerase</fullName>
        <shortName evidence="9">PRAI</shortName>
        <ecNumber evidence="3 9">5.3.1.24</ecNumber>
    </recommendedName>
</protein>
<dbReference type="AlphaFoldDB" id="S7T1U6"/>
<dbReference type="PANTHER" id="PTHR42894">
    <property type="entry name" value="N-(5'-PHOSPHORIBOSYL)ANTHRANILATE ISOMERASE"/>
    <property type="match status" value="1"/>
</dbReference>
<dbReference type="eggNOG" id="COG0135">
    <property type="taxonomic scope" value="Bacteria"/>
</dbReference>
<evidence type="ECO:0000313" key="11">
    <source>
        <dbReference type="EMBL" id="EPR31052.1"/>
    </source>
</evidence>
<dbReference type="GO" id="GO:0004640">
    <property type="term" value="F:phosphoribosylanthranilate isomerase activity"/>
    <property type="evidence" value="ECO:0007669"/>
    <property type="project" value="UniProtKB-UniRule"/>
</dbReference>
<evidence type="ECO:0000256" key="2">
    <source>
        <dbReference type="ARBA" id="ARBA00004664"/>
    </source>
</evidence>
<sequence>MLLAAGVDLLGFPLRLPVHTPDLSEDETARLIHACVPPTRACLITYETDPAAVADLARLLGARWVQLHADVAPGVVAELRNAAPELGLIAALVVHGEDHDALVARGLALAPFVDACITDTFDPESGARGATGKTHDWSVSAALAHALPVPLLLAGGLTPDNVAAAVRAVRPFGVDAHTGLENERGDKDEAKVRAFVRRAKEALGRVSGSQRA</sequence>
<dbReference type="Proteomes" id="UP000014975">
    <property type="component" value="Unassembled WGS sequence"/>
</dbReference>
<dbReference type="SUPFAM" id="SSF51366">
    <property type="entry name" value="Ribulose-phoshate binding barrel"/>
    <property type="match status" value="1"/>
</dbReference>
<comment type="catalytic activity">
    <reaction evidence="1 9">
        <text>N-(5-phospho-beta-D-ribosyl)anthranilate = 1-(2-carboxyphenylamino)-1-deoxy-D-ribulose 5-phosphate</text>
        <dbReference type="Rhea" id="RHEA:21540"/>
        <dbReference type="ChEBI" id="CHEBI:18277"/>
        <dbReference type="ChEBI" id="CHEBI:58613"/>
        <dbReference type="EC" id="5.3.1.24"/>
    </reaction>
</comment>
<evidence type="ECO:0000256" key="8">
    <source>
        <dbReference type="ARBA" id="ARBA00023235"/>
    </source>
</evidence>
<dbReference type="InterPro" id="IPR044643">
    <property type="entry name" value="TrpF_fam"/>
</dbReference>
<name>S7T1U6_9BACT</name>
<evidence type="ECO:0000256" key="9">
    <source>
        <dbReference type="HAMAP-Rule" id="MF_00135"/>
    </source>
</evidence>
<gene>
    <name evidence="9" type="primary">trpF</name>
    <name evidence="11" type="ORF">dsat_1179</name>
</gene>
<evidence type="ECO:0000256" key="6">
    <source>
        <dbReference type="ARBA" id="ARBA00022822"/>
    </source>
</evidence>
<organism evidence="11 12">
    <name type="scientific">Alkalidesulfovibrio alkalitolerans DSM 16529</name>
    <dbReference type="NCBI Taxonomy" id="1121439"/>
    <lineage>
        <taxon>Bacteria</taxon>
        <taxon>Pseudomonadati</taxon>
        <taxon>Thermodesulfobacteriota</taxon>
        <taxon>Desulfovibrionia</taxon>
        <taxon>Desulfovibrionales</taxon>
        <taxon>Desulfovibrionaceae</taxon>
        <taxon>Alkalidesulfovibrio</taxon>
    </lineage>
</organism>
<evidence type="ECO:0000256" key="3">
    <source>
        <dbReference type="ARBA" id="ARBA00012572"/>
    </source>
</evidence>
<dbReference type="PATRIC" id="fig|1121439.3.peg.2561"/>
<dbReference type="HAMAP" id="MF_00135">
    <property type="entry name" value="PRAI"/>
    <property type="match status" value="1"/>
</dbReference>
<dbReference type="InterPro" id="IPR011060">
    <property type="entry name" value="RibuloseP-bd_barrel"/>
</dbReference>
<dbReference type="CDD" id="cd00405">
    <property type="entry name" value="PRAI"/>
    <property type="match status" value="1"/>
</dbReference>
<keyword evidence="7 9" id="KW-0057">Aromatic amino acid biosynthesis</keyword>
<dbReference type="GO" id="GO:0000162">
    <property type="term" value="P:L-tryptophan biosynthetic process"/>
    <property type="evidence" value="ECO:0007669"/>
    <property type="project" value="UniProtKB-UniRule"/>
</dbReference>
<accession>S7T1U6</accession>
<proteinExistence type="inferred from homology"/>
<reference evidence="11 12" key="1">
    <citation type="journal article" date="2013" name="Genome Announc.">
        <title>Draft genome sequences for three mercury-methylating, sulfate-reducing bacteria.</title>
        <authorList>
            <person name="Brown S.D."/>
            <person name="Hurt R.A.Jr."/>
            <person name="Gilmour C.C."/>
            <person name="Elias D.A."/>
        </authorList>
    </citation>
    <scope>NUCLEOTIDE SEQUENCE [LARGE SCALE GENOMIC DNA]</scope>
    <source>
        <strain evidence="11 12">DSM 16529</strain>
    </source>
</reference>
<dbReference type="EMBL" id="ATHI01000030">
    <property type="protein sequence ID" value="EPR31052.1"/>
    <property type="molecule type" value="Genomic_DNA"/>
</dbReference>
<dbReference type="Pfam" id="PF00697">
    <property type="entry name" value="PRAI"/>
    <property type="match status" value="1"/>
</dbReference>
<comment type="similarity">
    <text evidence="9">Belongs to the TrpF family.</text>
</comment>
<comment type="caution">
    <text evidence="11">The sequence shown here is derived from an EMBL/GenBank/DDBJ whole genome shotgun (WGS) entry which is preliminary data.</text>
</comment>
<dbReference type="STRING" id="1121439.dsat_1179"/>
<evidence type="ECO:0000259" key="10">
    <source>
        <dbReference type="Pfam" id="PF00697"/>
    </source>
</evidence>
<evidence type="ECO:0000256" key="7">
    <source>
        <dbReference type="ARBA" id="ARBA00023141"/>
    </source>
</evidence>
<dbReference type="PANTHER" id="PTHR42894:SF1">
    <property type="entry name" value="N-(5'-PHOSPHORIBOSYL)ANTHRANILATE ISOMERASE"/>
    <property type="match status" value="1"/>
</dbReference>
<dbReference type="Gene3D" id="3.20.20.70">
    <property type="entry name" value="Aldolase class I"/>
    <property type="match status" value="1"/>
</dbReference>
<feature type="domain" description="N-(5'phosphoribosyl) anthranilate isomerase (PRAI)" evidence="10">
    <location>
        <begin position="20"/>
        <end position="197"/>
    </location>
</feature>